<dbReference type="EMBL" id="GISG01068721">
    <property type="protein sequence ID" value="MBA4629173.1"/>
    <property type="molecule type" value="Transcribed_RNA"/>
</dbReference>
<reference evidence="2" key="2">
    <citation type="submission" date="2020-07" db="EMBL/GenBank/DDBJ databases">
        <authorList>
            <person name="Vera ALvarez R."/>
            <person name="Arias-Moreno D.M."/>
            <person name="Jimenez-Jacinto V."/>
            <person name="Jimenez-Bremont J.F."/>
            <person name="Swaminathan K."/>
            <person name="Moose S.P."/>
            <person name="Guerrero-Gonzalez M.L."/>
            <person name="Marino-Ramirez L."/>
            <person name="Landsman D."/>
            <person name="Rodriguez-Kessler M."/>
            <person name="Delgado-Sanchez P."/>
        </authorList>
    </citation>
    <scope>NUCLEOTIDE SEQUENCE</scope>
    <source>
        <tissue evidence="2">Cladode</tissue>
    </source>
</reference>
<feature type="transmembrane region" description="Helical" evidence="1">
    <location>
        <begin position="58"/>
        <end position="78"/>
    </location>
</feature>
<protein>
    <submittedName>
        <fullName evidence="2">Uncharacterized protein</fullName>
    </submittedName>
</protein>
<evidence type="ECO:0000313" key="2">
    <source>
        <dbReference type="EMBL" id="MBA4629172.1"/>
    </source>
</evidence>
<name>A0A7C8YXK9_OPUST</name>
<dbReference type="AlphaFoldDB" id="A0A7C8YXK9"/>
<accession>A0A7C8YXK9</accession>
<evidence type="ECO:0000256" key="1">
    <source>
        <dbReference type="SAM" id="Phobius"/>
    </source>
</evidence>
<organism evidence="2">
    <name type="scientific">Opuntia streptacantha</name>
    <name type="common">Prickly pear cactus</name>
    <name type="synonym">Opuntia cardona</name>
    <dbReference type="NCBI Taxonomy" id="393608"/>
    <lineage>
        <taxon>Eukaryota</taxon>
        <taxon>Viridiplantae</taxon>
        <taxon>Streptophyta</taxon>
        <taxon>Embryophyta</taxon>
        <taxon>Tracheophyta</taxon>
        <taxon>Spermatophyta</taxon>
        <taxon>Magnoliopsida</taxon>
        <taxon>eudicotyledons</taxon>
        <taxon>Gunneridae</taxon>
        <taxon>Pentapetalae</taxon>
        <taxon>Caryophyllales</taxon>
        <taxon>Cactineae</taxon>
        <taxon>Cactaceae</taxon>
        <taxon>Opuntioideae</taxon>
        <taxon>Opuntia</taxon>
    </lineage>
</organism>
<keyword evidence="1" id="KW-0812">Transmembrane</keyword>
<dbReference type="EMBL" id="GISG01068720">
    <property type="protein sequence ID" value="MBA4629172.1"/>
    <property type="molecule type" value="Transcribed_RNA"/>
</dbReference>
<proteinExistence type="predicted"/>
<keyword evidence="1" id="KW-1133">Transmembrane helix</keyword>
<keyword evidence="1" id="KW-0472">Membrane</keyword>
<reference evidence="2" key="1">
    <citation type="journal article" date="2013" name="J. Plant Res.">
        <title>Effect of fungi and light on seed germination of three Opuntia species from semiarid lands of central Mexico.</title>
        <authorList>
            <person name="Delgado-Sanchez P."/>
            <person name="Jimenez-Bremont J.F."/>
            <person name="Guerrero-Gonzalez Mde L."/>
            <person name="Flores J."/>
        </authorList>
    </citation>
    <scope>NUCLEOTIDE SEQUENCE</scope>
    <source>
        <tissue evidence="2">Cladode</tissue>
    </source>
</reference>
<sequence length="112" mass="13017">MTIFWIHESLVLKNWVKIIYFFSCYLGGGRLKKQGHCGEGNLLTQIAYKNLNPRKAHFSPIILHFVIYWLLYCCLILIDDEFQCNFACILVSLDHASVGSRLYPFVIFGVLR</sequence>